<dbReference type="AlphaFoldDB" id="A0A545UXW8"/>
<reference evidence="1 2" key="1">
    <citation type="journal article" date="2019" name="Appl. Microbiol. Biotechnol.">
        <title>Genome sequence of Isaria javanica and comparative genome analysis insights into family S53 peptidase evolution in fungal entomopathogens.</title>
        <authorList>
            <person name="Lin R."/>
            <person name="Zhang X."/>
            <person name="Xin B."/>
            <person name="Zou M."/>
            <person name="Gao Y."/>
            <person name="Qin F."/>
            <person name="Hu Q."/>
            <person name="Xie B."/>
            <person name="Cheng X."/>
        </authorList>
    </citation>
    <scope>NUCLEOTIDE SEQUENCE [LARGE SCALE GENOMIC DNA]</scope>
    <source>
        <strain evidence="1 2">IJ1G</strain>
    </source>
</reference>
<comment type="caution">
    <text evidence="1">The sequence shown here is derived from an EMBL/GenBank/DDBJ whole genome shotgun (WGS) entry which is preliminary data.</text>
</comment>
<dbReference type="Proteomes" id="UP000315783">
    <property type="component" value="Unassembled WGS sequence"/>
</dbReference>
<name>A0A545UXW8_9HYPO</name>
<evidence type="ECO:0000313" key="1">
    <source>
        <dbReference type="EMBL" id="TQV94324.1"/>
    </source>
</evidence>
<organism evidence="1 2">
    <name type="scientific">Cordyceps javanica</name>
    <dbReference type="NCBI Taxonomy" id="43265"/>
    <lineage>
        <taxon>Eukaryota</taxon>
        <taxon>Fungi</taxon>
        <taxon>Dikarya</taxon>
        <taxon>Ascomycota</taxon>
        <taxon>Pezizomycotina</taxon>
        <taxon>Sordariomycetes</taxon>
        <taxon>Hypocreomycetidae</taxon>
        <taxon>Hypocreales</taxon>
        <taxon>Cordycipitaceae</taxon>
        <taxon>Cordyceps</taxon>
    </lineage>
</organism>
<accession>A0A545UXW8</accession>
<keyword evidence="2" id="KW-1185">Reference proteome</keyword>
<evidence type="ECO:0000313" key="2">
    <source>
        <dbReference type="Proteomes" id="UP000315783"/>
    </source>
</evidence>
<protein>
    <submittedName>
        <fullName evidence="1">Uncharacterized protein</fullName>
    </submittedName>
</protein>
<dbReference type="EMBL" id="SPUK01000010">
    <property type="protein sequence ID" value="TQV94324.1"/>
    <property type="molecule type" value="Genomic_DNA"/>
</dbReference>
<sequence>MAASKYTRRSCLSRGLAEWLATWLPVKFIHPSIHPFHPSIHRRPLLLSVVPCHAMRVHRVIPMPGFSLSCYRTGKKKKTSCHSCPSCPPPPLHMHELPPCRCSRWNVDTLALC</sequence>
<proteinExistence type="predicted"/>
<gene>
    <name evidence="1" type="ORF">IF1G_07203</name>
</gene>